<evidence type="ECO:0000256" key="5">
    <source>
        <dbReference type="HAMAP-Rule" id="MF_01629"/>
    </source>
</evidence>
<comment type="caution">
    <text evidence="9">The sequence shown here is derived from an EMBL/GenBank/DDBJ whole genome shotgun (WGS) entry which is preliminary data.</text>
</comment>
<name>A0A841HTP9_9GAMM</name>
<comment type="catalytic activity">
    <reaction evidence="5">
        <text>pyridoxine 5'-phosphate + O2 = pyridoxal 5'-phosphate + H2O2</text>
        <dbReference type="Rhea" id="RHEA:15149"/>
        <dbReference type="ChEBI" id="CHEBI:15379"/>
        <dbReference type="ChEBI" id="CHEBI:16240"/>
        <dbReference type="ChEBI" id="CHEBI:58589"/>
        <dbReference type="ChEBI" id="CHEBI:597326"/>
        <dbReference type="EC" id="1.4.3.5"/>
    </reaction>
</comment>
<dbReference type="InterPro" id="IPR000659">
    <property type="entry name" value="Pyridox_Oxase"/>
</dbReference>
<dbReference type="GO" id="GO:0004733">
    <property type="term" value="F:pyridoxamine phosphate oxidase activity"/>
    <property type="evidence" value="ECO:0007669"/>
    <property type="project" value="UniProtKB-UniRule"/>
</dbReference>
<feature type="binding site" evidence="5 6">
    <location>
        <position position="98"/>
    </location>
    <ligand>
        <name>FMN</name>
        <dbReference type="ChEBI" id="CHEBI:58210"/>
    </ligand>
</feature>
<keyword evidence="3 5" id="KW-0288">FMN</keyword>
<keyword evidence="4 5" id="KW-0560">Oxidoreductase</keyword>
<dbReference type="GO" id="GO:0008615">
    <property type="term" value="P:pyridoxine biosynthetic process"/>
    <property type="evidence" value="ECO:0007669"/>
    <property type="project" value="UniProtKB-UniRule"/>
</dbReference>
<dbReference type="PANTHER" id="PTHR10851">
    <property type="entry name" value="PYRIDOXINE-5-PHOSPHATE OXIDASE"/>
    <property type="match status" value="1"/>
</dbReference>
<dbReference type="RefSeq" id="WP_184335069.1">
    <property type="nucleotide sequence ID" value="NZ_JACHHZ010000006.1"/>
</dbReference>
<dbReference type="UniPathway" id="UPA01068">
    <property type="reaction ID" value="UER00304"/>
</dbReference>
<feature type="binding site" evidence="5">
    <location>
        <position position="57"/>
    </location>
    <ligand>
        <name>substrate</name>
    </ligand>
</feature>
<feature type="binding site" evidence="5">
    <location>
        <begin position="190"/>
        <end position="192"/>
    </location>
    <ligand>
        <name>substrate</name>
    </ligand>
</feature>
<feature type="binding site" evidence="5 6">
    <location>
        <begin position="133"/>
        <end position="134"/>
    </location>
    <ligand>
        <name>FMN</name>
        <dbReference type="ChEBI" id="CHEBI:58210"/>
    </ligand>
</feature>
<comment type="pathway">
    <text evidence="5">Cofactor metabolism; pyridoxal 5'-phosphate salvage; pyridoxal 5'-phosphate from pyridoxamine 5'-phosphate: step 1/1.</text>
</comment>
<feature type="binding site" evidence="5 6">
    <location>
        <position position="194"/>
    </location>
    <ligand>
        <name>FMN</name>
        <dbReference type="ChEBI" id="CHEBI:58210"/>
    </ligand>
</feature>
<evidence type="ECO:0000256" key="6">
    <source>
        <dbReference type="PIRSR" id="PIRSR000190-2"/>
    </source>
</evidence>
<organism evidence="9 10">
    <name type="scientific">Povalibacter uvarum</name>
    <dbReference type="NCBI Taxonomy" id="732238"/>
    <lineage>
        <taxon>Bacteria</taxon>
        <taxon>Pseudomonadati</taxon>
        <taxon>Pseudomonadota</taxon>
        <taxon>Gammaproteobacteria</taxon>
        <taxon>Steroidobacterales</taxon>
        <taxon>Steroidobacteraceae</taxon>
        <taxon>Povalibacter</taxon>
    </lineage>
</organism>
<comment type="catalytic activity">
    <reaction evidence="5">
        <text>pyridoxamine 5'-phosphate + O2 + H2O = pyridoxal 5'-phosphate + H2O2 + NH4(+)</text>
        <dbReference type="Rhea" id="RHEA:15817"/>
        <dbReference type="ChEBI" id="CHEBI:15377"/>
        <dbReference type="ChEBI" id="CHEBI:15379"/>
        <dbReference type="ChEBI" id="CHEBI:16240"/>
        <dbReference type="ChEBI" id="CHEBI:28938"/>
        <dbReference type="ChEBI" id="CHEBI:58451"/>
        <dbReference type="ChEBI" id="CHEBI:597326"/>
        <dbReference type="EC" id="1.4.3.5"/>
    </reaction>
</comment>
<feature type="binding site" evidence="5">
    <location>
        <position position="116"/>
    </location>
    <ligand>
        <name>substrate</name>
    </ligand>
</feature>
<feature type="binding site" evidence="5 6">
    <location>
        <position position="76"/>
    </location>
    <ligand>
        <name>FMN</name>
        <dbReference type="ChEBI" id="CHEBI:58210"/>
    </ligand>
</feature>
<feature type="binding site" evidence="5">
    <location>
        <position position="120"/>
    </location>
    <ligand>
        <name>substrate</name>
    </ligand>
</feature>
<dbReference type="Pfam" id="PF01243">
    <property type="entry name" value="PNPOx_N"/>
    <property type="match status" value="1"/>
</dbReference>
<dbReference type="PANTHER" id="PTHR10851:SF0">
    <property type="entry name" value="PYRIDOXINE-5'-PHOSPHATE OXIDASE"/>
    <property type="match status" value="1"/>
</dbReference>
<feature type="binding site" evidence="5">
    <location>
        <position position="124"/>
    </location>
    <ligand>
        <name>substrate</name>
    </ligand>
</feature>
<reference evidence="9 10" key="1">
    <citation type="submission" date="2020-08" db="EMBL/GenBank/DDBJ databases">
        <title>Genomic Encyclopedia of Type Strains, Phase IV (KMG-IV): sequencing the most valuable type-strain genomes for metagenomic binning, comparative biology and taxonomic classification.</title>
        <authorList>
            <person name="Goeker M."/>
        </authorList>
    </citation>
    <scope>NUCLEOTIDE SEQUENCE [LARGE SCALE GENOMIC DNA]</scope>
    <source>
        <strain evidence="9 10">DSM 26723</strain>
    </source>
</reference>
<dbReference type="GO" id="GO:0010181">
    <property type="term" value="F:FMN binding"/>
    <property type="evidence" value="ECO:0007669"/>
    <property type="project" value="UniProtKB-UniRule"/>
</dbReference>
<proteinExistence type="inferred from homology"/>
<feature type="binding site" evidence="5 6">
    <location>
        <begin position="69"/>
        <end position="70"/>
    </location>
    <ligand>
        <name>FMN</name>
        <dbReference type="ChEBI" id="CHEBI:58210"/>
    </ligand>
</feature>
<evidence type="ECO:0000259" key="8">
    <source>
        <dbReference type="Pfam" id="PF10590"/>
    </source>
</evidence>
<dbReference type="InterPro" id="IPR011576">
    <property type="entry name" value="Pyridox_Oxase_N"/>
</dbReference>
<dbReference type="Pfam" id="PF10590">
    <property type="entry name" value="PNP_phzG_C"/>
    <property type="match status" value="1"/>
</dbReference>
<dbReference type="Proteomes" id="UP000588068">
    <property type="component" value="Unassembled WGS sequence"/>
</dbReference>
<dbReference type="NCBIfam" id="NF004231">
    <property type="entry name" value="PRK05679.1"/>
    <property type="match status" value="1"/>
</dbReference>
<dbReference type="EMBL" id="JACHHZ010000006">
    <property type="protein sequence ID" value="MBB6095669.1"/>
    <property type="molecule type" value="Genomic_DNA"/>
</dbReference>
<dbReference type="EC" id="1.4.3.5" evidence="5"/>
<evidence type="ECO:0000259" key="7">
    <source>
        <dbReference type="Pfam" id="PF01243"/>
    </source>
</evidence>
<dbReference type="InterPro" id="IPR012349">
    <property type="entry name" value="Split_barrel_FMN-bd"/>
</dbReference>
<dbReference type="HAMAP" id="MF_01629">
    <property type="entry name" value="PdxH"/>
    <property type="match status" value="1"/>
</dbReference>
<evidence type="ECO:0000256" key="3">
    <source>
        <dbReference type="ARBA" id="ARBA00022643"/>
    </source>
</evidence>
<comment type="cofactor">
    <cofactor evidence="5 6">
        <name>FMN</name>
        <dbReference type="ChEBI" id="CHEBI:58210"/>
    </cofactor>
    <text evidence="5 6">Binds 1 FMN per subunit.</text>
</comment>
<feature type="domain" description="Pyridoxamine 5'-phosphate oxidase N-terminal" evidence="7">
    <location>
        <begin position="28"/>
        <end position="149"/>
    </location>
</feature>
<dbReference type="PIRSF" id="PIRSF000190">
    <property type="entry name" value="Pyd_amn-ph_oxd"/>
    <property type="match status" value="1"/>
</dbReference>
<dbReference type="Gene3D" id="2.30.110.10">
    <property type="entry name" value="Electron Transport, Fmn-binding Protein, Chain A"/>
    <property type="match status" value="1"/>
</dbReference>
<accession>A0A841HTP9</accession>
<protein>
    <recommendedName>
        <fullName evidence="5">Pyridoxine/pyridoxamine 5'-phosphate oxidase</fullName>
        <ecNumber evidence="5">1.4.3.5</ecNumber>
    </recommendedName>
    <alternativeName>
        <fullName evidence="5">PNP/PMP oxidase</fullName>
        <shortName evidence="5">PNPOx</shortName>
    </alternativeName>
    <alternativeName>
        <fullName evidence="5">Pyridoxal 5'-phosphate synthase</fullName>
    </alternativeName>
</protein>
<feature type="domain" description="Pyridoxine 5'-phosphate oxidase dimerisation C-terminal" evidence="8">
    <location>
        <begin position="171"/>
        <end position="221"/>
    </location>
</feature>
<dbReference type="NCBIfam" id="TIGR00558">
    <property type="entry name" value="pdxH"/>
    <property type="match status" value="1"/>
</dbReference>
<feature type="binding site" evidence="5 6">
    <location>
        <begin position="52"/>
        <end position="57"/>
    </location>
    <ligand>
        <name>FMN</name>
        <dbReference type="ChEBI" id="CHEBI:58210"/>
    </ligand>
</feature>
<feature type="binding site" evidence="5 6">
    <location>
        <position position="184"/>
    </location>
    <ligand>
        <name>FMN</name>
        <dbReference type="ChEBI" id="CHEBI:58210"/>
    </ligand>
</feature>
<comment type="subunit">
    <text evidence="5">Homodimer.</text>
</comment>
<comment type="similarity">
    <text evidence="1 5">Belongs to the pyridoxamine 5'-phosphate oxidase family.</text>
</comment>
<feature type="binding site" evidence="5 6">
    <location>
        <position position="75"/>
    </location>
    <ligand>
        <name>FMN</name>
        <dbReference type="ChEBI" id="CHEBI:58210"/>
    </ligand>
</feature>
<comment type="pathway">
    <text evidence="5">Cofactor metabolism; pyridoxal 5'-phosphate salvage; pyridoxal 5'-phosphate from pyridoxine 5'-phosphate: step 1/1.</text>
</comment>
<evidence type="ECO:0000256" key="1">
    <source>
        <dbReference type="ARBA" id="ARBA00007301"/>
    </source>
</evidence>
<evidence type="ECO:0000313" key="9">
    <source>
        <dbReference type="EMBL" id="MBB6095669.1"/>
    </source>
</evidence>
<comment type="function">
    <text evidence="5">Catalyzes the oxidation of either pyridoxine 5'-phosphate (PNP) or pyridoxamine 5'-phosphate (PMP) into pyridoxal 5'-phosphate (PLP).</text>
</comment>
<keyword evidence="2 5" id="KW-0285">Flavoprotein</keyword>
<evidence type="ECO:0000313" key="10">
    <source>
        <dbReference type="Proteomes" id="UP000588068"/>
    </source>
</evidence>
<dbReference type="InterPro" id="IPR019576">
    <property type="entry name" value="Pyridoxamine_oxidase_dimer_C"/>
</dbReference>
<evidence type="ECO:0000256" key="4">
    <source>
        <dbReference type="ARBA" id="ARBA00023002"/>
    </source>
</evidence>
<gene>
    <name evidence="5" type="primary">pdxH</name>
    <name evidence="9" type="ORF">HNQ60_004560</name>
</gene>
<sequence length="221" mass="24565">MAQNDFLPEPLPASPLPLFAQWFSDARARATQPNPDAMVLATVGPNLAPSARVVLCKRVEDQAGYIVFFTNYQSRKGRELTEHSRAAAVMHWDVLQRQVRIEGTVVRSPAEESDAYFASRAVLSRVGAWASDQSQPLGSRAELATKVEAAARRFGVAPNAQDGQVPRPPHWGGFRLWIESIELWVEAPGRVHDRAVWNRSISRSGEYTFSAGDWKSTRLNP</sequence>
<keyword evidence="10" id="KW-1185">Reference proteome</keyword>
<dbReference type="SUPFAM" id="SSF50475">
    <property type="entry name" value="FMN-binding split barrel"/>
    <property type="match status" value="1"/>
</dbReference>
<keyword evidence="5" id="KW-0664">Pyridoxine biosynthesis</keyword>
<dbReference type="AlphaFoldDB" id="A0A841HTP9"/>
<evidence type="ECO:0000256" key="2">
    <source>
        <dbReference type="ARBA" id="ARBA00022630"/>
    </source>
</evidence>